<evidence type="ECO:0000256" key="5">
    <source>
        <dbReference type="ARBA" id="ARBA00031395"/>
    </source>
</evidence>
<gene>
    <name evidence="7 11" type="primary">gcvT</name>
    <name evidence="11" type="ORF">KOR34_33730</name>
</gene>
<dbReference type="GO" id="GO:0005829">
    <property type="term" value="C:cytosol"/>
    <property type="evidence" value="ECO:0007669"/>
    <property type="project" value="TreeGrafter"/>
</dbReference>
<protein>
    <recommendedName>
        <fullName evidence="2 7">Aminomethyltransferase</fullName>
        <ecNumber evidence="2 7">2.1.2.10</ecNumber>
    </recommendedName>
    <alternativeName>
        <fullName evidence="5 7">Glycine cleavage system T protein</fullName>
    </alternativeName>
</protein>
<dbReference type="PANTHER" id="PTHR43757">
    <property type="entry name" value="AMINOMETHYLTRANSFERASE"/>
    <property type="match status" value="1"/>
</dbReference>
<accession>A0A5C5V5F4</accession>
<dbReference type="NCBIfam" id="NF001567">
    <property type="entry name" value="PRK00389.1"/>
    <property type="match status" value="1"/>
</dbReference>
<evidence type="ECO:0000256" key="2">
    <source>
        <dbReference type="ARBA" id="ARBA00012616"/>
    </source>
</evidence>
<organism evidence="11 12">
    <name type="scientific">Posidoniimonas corsicana</name>
    <dbReference type="NCBI Taxonomy" id="1938618"/>
    <lineage>
        <taxon>Bacteria</taxon>
        <taxon>Pseudomonadati</taxon>
        <taxon>Planctomycetota</taxon>
        <taxon>Planctomycetia</taxon>
        <taxon>Pirellulales</taxon>
        <taxon>Lacipirellulaceae</taxon>
        <taxon>Posidoniimonas</taxon>
    </lineage>
</organism>
<dbReference type="RefSeq" id="WP_146566257.1">
    <property type="nucleotide sequence ID" value="NZ_SIHJ01000002.1"/>
</dbReference>
<dbReference type="GO" id="GO:0019464">
    <property type="term" value="P:glycine decarboxylation via glycine cleavage system"/>
    <property type="evidence" value="ECO:0007669"/>
    <property type="project" value="UniProtKB-UniRule"/>
</dbReference>
<dbReference type="EMBL" id="SIHJ01000002">
    <property type="protein sequence ID" value="TWT33541.1"/>
    <property type="molecule type" value="Genomic_DNA"/>
</dbReference>
<dbReference type="Gene3D" id="2.40.30.110">
    <property type="entry name" value="Aminomethyltransferase beta-barrel domains"/>
    <property type="match status" value="1"/>
</dbReference>
<dbReference type="GO" id="GO:0005960">
    <property type="term" value="C:glycine cleavage complex"/>
    <property type="evidence" value="ECO:0007669"/>
    <property type="project" value="InterPro"/>
</dbReference>
<evidence type="ECO:0000259" key="9">
    <source>
        <dbReference type="Pfam" id="PF01571"/>
    </source>
</evidence>
<dbReference type="InterPro" id="IPR029043">
    <property type="entry name" value="GcvT/YgfZ_C"/>
</dbReference>
<dbReference type="FunFam" id="4.10.1250.10:FF:000001">
    <property type="entry name" value="Aminomethyltransferase"/>
    <property type="match status" value="1"/>
</dbReference>
<dbReference type="InterPro" id="IPR027266">
    <property type="entry name" value="TrmE/GcvT-like"/>
</dbReference>
<comment type="caution">
    <text evidence="11">The sequence shown here is derived from an EMBL/GenBank/DDBJ whole genome shotgun (WGS) entry which is preliminary data.</text>
</comment>
<dbReference type="Gene3D" id="4.10.1250.10">
    <property type="entry name" value="Aminomethyltransferase fragment"/>
    <property type="match status" value="1"/>
</dbReference>
<dbReference type="Gene3D" id="3.30.1360.120">
    <property type="entry name" value="Probable tRNA modification gtpase trme, domain 1"/>
    <property type="match status" value="1"/>
</dbReference>
<keyword evidence="4 7" id="KW-0808">Transferase</keyword>
<evidence type="ECO:0000313" key="11">
    <source>
        <dbReference type="EMBL" id="TWT33541.1"/>
    </source>
</evidence>
<comment type="function">
    <text evidence="7">The glycine cleavage system catalyzes the degradation of glycine.</text>
</comment>
<keyword evidence="3 7" id="KW-0032">Aminotransferase</keyword>
<comment type="catalytic activity">
    <reaction evidence="6 7">
        <text>N(6)-[(R)-S(8)-aminomethyldihydrolipoyl]-L-lysyl-[protein] + (6S)-5,6,7,8-tetrahydrofolate = N(6)-[(R)-dihydrolipoyl]-L-lysyl-[protein] + (6R)-5,10-methylene-5,6,7,8-tetrahydrofolate + NH4(+)</text>
        <dbReference type="Rhea" id="RHEA:16945"/>
        <dbReference type="Rhea" id="RHEA-COMP:10475"/>
        <dbReference type="Rhea" id="RHEA-COMP:10492"/>
        <dbReference type="ChEBI" id="CHEBI:15636"/>
        <dbReference type="ChEBI" id="CHEBI:28938"/>
        <dbReference type="ChEBI" id="CHEBI:57453"/>
        <dbReference type="ChEBI" id="CHEBI:83100"/>
        <dbReference type="ChEBI" id="CHEBI:83143"/>
        <dbReference type="EC" id="2.1.2.10"/>
    </reaction>
</comment>
<dbReference type="Pfam" id="PF08669">
    <property type="entry name" value="GCV_T_C"/>
    <property type="match status" value="1"/>
</dbReference>
<feature type="domain" description="GCVT N-terminal" evidence="9">
    <location>
        <begin position="12"/>
        <end position="278"/>
    </location>
</feature>
<comment type="similarity">
    <text evidence="1 7">Belongs to the GcvT family.</text>
</comment>
<dbReference type="OrthoDB" id="9774591at2"/>
<dbReference type="InterPro" id="IPR006222">
    <property type="entry name" value="GCVT_N"/>
</dbReference>
<reference evidence="11 12" key="1">
    <citation type="submission" date="2019-02" db="EMBL/GenBank/DDBJ databases">
        <title>Deep-cultivation of Planctomycetes and their phenomic and genomic characterization uncovers novel biology.</title>
        <authorList>
            <person name="Wiegand S."/>
            <person name="Jogler M."/>
            <person name="Boedeker C."/>
            <person name="Pinto D."/>
            <person name="Vollmers J."/>
            <person name="Rivas-Marin E."/>
            <person name="Kohn T."/>
            <person name="Peeters S.H."/>
            <person name="Heuer A."/>
            <person name="Rast P."/>
            <person name="Oberbeckmann S."/>
            <person name="Bunk B."/>
            <person name="Jeske O."/>
            <person name="Meyerdierks A."/>
            <person name="Storesund J.E."/>
            <person name="Kallscheuer N."/>
            <person name="Luecker S."/>
            <person name="Lage O.M."/>
            <person name="Pohl T."/>
            <person name="Merkel B.J."/>
            <person name="Hornburger P."/>
            <person name="Mueller R.-W."/>
            <person name="Bruemmer F."/>
            <person name="Labrenz M."/>
            <person name="Spormann A.M."/>
            <person name="Op Den Camp H."/>
            <person name="Overmann J."/>
            <person name="Amann R."/>
            <person name="Jetten M.S.M."/>
            <person name="Mascher T."/>
            <person name="Medema M.H."/>
            <person name="Devos D.P."/>
            <person name="Kaster A.-K."/>
            <person name="Ovreas L."/>
            <person name="Rohde M."/>
            <person name="Galperin M.Y."/>
            <person name="Jogler C."/>
        </authorList>
    </citation>
    <scope>NUCLEOTIDE SEQUENCE [LARGE SCALE GENOMIC DNA]</scope>
    <source>
        <strain evidence="11 12">KOR34</strain>
    </source>
</reference>
<evidence type="ECO:0000256" key="6">
    <source>
        <dbReference type="ARBA" id="ARBA00047665"/>
    </source>
</evidence>
<evidence type="ECO:0000256" key="4">
    <source>
        <dbReference type="ARBA" id="ARBA00022679"/>
    </source>
</evidence>
<dbReference type="Proteomes" id="UP000316714">
    <property type="component" value="Unassembled WGS sequence"/>
</dbReference>
<dbReference type="InterPro" id="IPR022903">
    <property type="entry name" value="GcvT_bac"/>
</dbReference>
<proteinExistence type="inferred from homology"/>
<evidence type="ECO:0000256" key="7">
    <source>
        <dbReference type="HAMAP-Rule" id="MF_00259"/>
    </source>
</evidence>
<comment type="subunit">
    <text evidence="7">The glycine cleavage system is composed of four proteins: P, T, L and H.</text>
</comment>
<dbReference type="AlphaFoldDB" id="A0A5C5V5F4"/>
<keyword evidence="12" id="KW-1185">Reference proteome</keyword>
<dbReference type="Pfam" id="PF01571">
    <property type="entry name" value="GCV_T"/>
    <property type="match status" value="1"/>
</dbReference>
<name>A0A5C5V5F4_9BACT</name>
<dbReference type="NCBIfam" id="TIGR00528">
    <property type="entry name" value="gcvT"/>
    <property type="match status" value="1"/>
</dbReference>
<dbReference type="EC" id="2.1.2.10" evidence="2 7"/>
<sequence length="379" mass="40731">MSTPDALAKTPLYDWHVANGGRMVDFAGWAMPVQYGSIVDEHHATRNAVGLFDISHMGRLLFSGADAEALLDSISTRRVTDLKPGQIRYSLICNEQGGVLDDVLIYRIELEDGVRSGSGRLSGFGMVVNASNRPKIVEWINGRIGNRAVELEDISAEYAMIAVQGPKAIELLDPLTDHPLTSLRYYTGAETNVDGCGCYISRTGYTGEDGCEIVVHADLAAGLWESLHAKAEEVDGSAVGLAARNTLRLEAGMPLYGHELTEEINPIQAGLGFAVTLKDRDFVGRDALTAATQDKGQRVRVGLQLEGRRAPREGYPVLQENEVVGEVTSGTFSPTLNKPIAMAYVKPTAAAPGEPVAVDARGTHLAATVAPPVFYERGK</sequence>
<evidence type="ECO:0000259" key="10">
    <source>
        <dbReference type="Pfam" id="PF08669"/>
    </source>
</evidence>
<dbReference type="InterPro" id="IPR028896">
    <property type="entry name" value="GcvT/YgfZ/DmdA"/>
</dbReference>
<dbReference type="FunFam" id="2.40.30.110:FF:000003">
    <property type="entry name" value="Aminomethyltransferase"/>
    <property type="match status" value="1"/>
</dbReference>
<dbReference type="Gene3D" id="3.30.70.1400">
    <property type="entry name" value="Aminomethyltransferase beta-barrel domains"/>
    <property type="match status" value="1"/>
</dbReference>
<dbReference type="GO" id="GO:0008483">
    <property type="term" value="F:transaminase activity"/>
    <property type="evidence" value="ECO:0007669"/>
    <property type="project" value="UniProtKB-KW"/>
</dbReference>
<dbReference type="PANTHER" id="PTHR43757:SF2">
    <property type="entry name" value="AMINOMETHYLTRANSFERASE, MITOCHONDRIAL"/>
    <property type="match status" value="1"/>
</dbReference>
<dbReference type="HAMAP" id="MF_00259">
    <property type="entry name" value="GcvT"/>
    <property type="match status" value="1"/>
</dbReference>
<feature type="domain" description="Aminomethyltransferase C-terminal" evidence="10">
    <location>
        <begin position="298"/>
        <end position="375"/>
    </location>
</feature>
<dbReference type="InterPro" id="IPR006223">
    <property type="entry name" value="GcvT"/>
</dbReference>
<dbReference type="PIRSF" id="PIRSF006487">
    <property type="entry name" value="GcvT"/>
    <property type="match status" value="1"/>
</dbReference>
<dbReference type="SUPFAM" id="SSF101790">
    <property type="entry name" value="Aminomethyltransferase beta-barrel domain"/>
    <property type="match status" value="1"/>
</dbReference>
<evidence type="ECO:0000256" key="1">
    <source>
        <dbReference type="ARBA" id="ARBA00008609"/>
    </source>
</evidence>
<feature type="binding site" evidence="8">
    <location>
        <position position="212"/>
    </location>
    <ligand>
        <name>substrate</name>
    </ligand>
</feature>
<dbReference type="SUPFAM" id="SSF103025">
    <property type="entry name" value="Folate-binding domain"/>
    <property type="match status" value="1"/>
</dbReference>
<evidence type="ECO:0000256" key="3">
    <source>
        <dbReference type="ARBA" id="ARBA00022576"/>
    </source>
</evidence>
<evidence type="ECO:0000313" key="12">
    <source>
        <dbReference type="Proteomes" id="UP000316714"/>
    </source>
</evidence>
<evidence type="ECO:0000256" key="8">
    <source>
        <dbReference type="PIRSR" id="PIRSR006487-1"/>
    </source>
</evidence>
<dbReference type="GO" id="GO:0004047">
    <property type="term" value="F:aminomethyltransferase activity"/>
    <property type="evidence" value="ECO:0007669"/>
    <property type="project" value="UniProtKB-UniRule"/>
</dbReference>
<dbReference type="InterPro" id="IPR013977">
    <property type="entry name" value="GcvT_C"/>
</dbReference>